<evidence type="ECO:0000256" key="2">
    <source>
        <dbReference type="SAM" id="Phobius"/>
    </source>
</evidence>
<keyword evidence="4" id="KW-1185">Reference proteome</keyword>
<dbReference type="AlphaFoldDB" id="A0A543CFZ4"/>
<organism evidence="3 4">
    <name type="scientific">Actinoallomurus bryophytorum</name>
    <dbReference type="NCBI Taxonomy" id="1490222"/>
    <lineage>
        <taxon>Bacteria</taxon>
        <taxon>Bacillati</taxon>
        <taxon>Actinomycetota</taxon>
        <taxon>Actinomycetes</taxon>
        <taxon>Streptosporangiales</taxon>
        <taxon>Thermomonosporaceae</taxon>
        <taxon>Actinoallomurus</taxon>
    </lineage>
</organism>
<keyword evidence="2" id="KW-1133">Transmembrane helix</keyword>
<keyword evidence="2" id="KW-0812">Transmembrane</keyword>
<feature type="transmembrane region" description="Helical" evidence="2">
    <location>
        <begin position="341"/>
        <end position="362"/>
    </location>
</feature>
<evidence type="ECO:0008006" key="5">
    <source>
        <dbReference type="Google" id="ProtNLM"/>
    </source>
</evidence>
<keyword evidence="2" id="KW-0472">Membrane</keyword>
<protein>
    <recommendedName>
        <fullName evidence="5">Tetratricopeptide repeat protein</fullName>
    </recommendedName>
</protein>
<name>A0A543CFZ4_9ACTN</name>
<evidence type="ECO:0000313" key="4">
    <source>
        <dbReference type="Proteomes" id="UP000316096"/>
    </source>
</evidence>
<feature type="region of interest" description="Disordered" evidence="1">
    <location>
        <begin position="1"/>
        <end position="29"/>
    </location>
</feature>
<proteinExistence type="predicted"/>
<sequence>MEQGSVPPQDRHPADEAPLSPTPSESTSELAELAERMRLVPAAERPAVLVDHFTARASSEGLDWIAGLARSAEQYGLSVPEIRRVATDLAWKARLAGQRYPGALEWGAARGLSGSRTQRLVLAYVHGQRLRFDYRFREILERCNEWLSEFHDDALILGFAAFGGLGSRALNGLDLYNRAIQAPDTDTKSRHVCLTAIWFADHLEEQPDILLSLSDEMMARGENDENIHYRRAAALRRLGKYDDALTEIDLAIDLFGVGDMLVHEQYAQERRTIIHTRDMRRQAAEAAVHIGDEIAARVDERIDQASAALEEKVNEASRHLTERVSVAQELVSEGLLKMVEVLGLFVTLLGFLIGSGTVIIKAKTFSERAIAMSVVVVGALLFFGLLRLVMHVRRRPS</sequence>
<reference evidence="3 4" key="1">
    <citation type="submission" date="2019-06" db="EMBL/GenBank/DDBJ databases">
        <title>Sequencing the genomes of 1000 actinobacteria strains.</title>
        <authorList>
            <person name="Klenk H.-P."/>
        </authorList>
    </citation>
    <scope>NUCLEOTIDE SEQUENCE [LARGE SCALE GENOMIC DNA]</scope>
    <source>
        <strain evidence="3 4">DSM 102200</strain>
    </source>
</reference>
<comment type="caution">
    <text evidence="3">The sequence shown here is derived from an EMBL/GenBank/DDBJ whole genome shotgun (WGS) entry which is preliminary data.</text>
</comment>
<accession>A0A543CFZ4</accession>
<evidence type="ECO:0000256" key="1">
    <source>
        <dbReference type="SAM" id="MobiDB-lite"/>
    </source>
</evidence>
<gene>
    <name evidence="3" type="ORF">FB559_1550</name>
</gene>
<feature type="compositionally biased region" description="Low complexity" evidence="1">
    <location>
        <begin position="16"/>
        <end position="29"/>
    </location>
</feature>
<evidence type="ECO:0000313" key="3">
    <source>
        <dbReference type="EMBL" id="TQL96032.1"/>
    </source>
</evidence>
<dbReference type="EMBL" id="VFOZ01000001">
    <property type="protein sequence ID" value="TQL96032.1"/>
    <property type="molecule type" value="Genomic_DNA"/>
</dbReference>
<dbReference type="Proteomes" id="UP000316096">
    <property type="component" value="Unassembled WGS sequence"/>
</dbReference>
<feature type="transmembrane region" description="Helical" evidence="2">
    <location>
        <begin position="368"/>
        <end position="389"/>
    </location>
</feature>